<keyword evidence="5" id="KW-0444">Lipid biosynthesis</keyword>
<comment type="subcellular location">
    <subcellularLocation>
        <location evidence="2">Cytoplasm</location>
    </subcellularLocation>
</comment>
<dbReference type="GO" id="GO:0003841">
    <property type="term" value="F:1-acylglycerol-3-phosphate O-acyltransferase activity"/>
    <property type="evidence" value="ECO:0007669"/>
    <property type="project" value="UniProtKB-EC"/>
</dbReference>
<dbReference type="AlphaFoldDB" id="A0ABD3TTY9"/>
<evidence type="ECO:0000256" key="2">
    <source>
        <dbReference type="ARBA" id="ARBA00004496"/>
    </source>
</evidence>
<proteinExistence type="inferred from homology"/>
<name>A0ABD3TTY9_9LAMI</name>
<evidence type="ECO:0000256" key="5">
    <source>
        <dbReference type="ARBA" id="ARBA00022516"/>
    </source>
</evidence>
<dbReference type="GO" id="GO:0016787">
    <property type="term" value="F:hydrolase activity"/>
    <property type="evidence" value="ECO:0007669"/>
    <property type="project" value="UniProtKB-ARBA"/>
</dbReference>
<evidence type="ECO:0000256" key="6">
    <source>
        <dbReference type="ARBA" id="ARBA00022679"/>
    </source>
</evidence>
<evidence type="ECO:0000256" key="1">
    <source>
        <dbReference type="ARBA" id="ARBA00001141"/>
    </source>
</evidence>
<comment type="catalytic activity">
    <reaction evidence="1">
        <text>a 1-acyl-sn-glycero-3-phosphate + an acyl-CoA = a 1,2-diacyl-sn-glycero-3-phosphate + CoA</text>
        <dbReference type="Rhea" id="RHEA:19709"/>
        <dbReference type="ChEBI" id="CHEBI:57287"/>
        <dbReference type="ChEBI" id="CHEBI:57970"/>
        <dbReference type="ChEBI" id="CHEBI:58342"/>
        <dbReference type="ChEBI" id="CHEBI:58608"/>
        <dbReference type="EC" id="2.3.1.51"/>
    </reaction>
</comment>
<gene>
    <name evidence="14" type="ORF">ACJIZ3_024846</name>
</gene>
<evidence type="ECO:0000313" key="14">
    <source>
        <dbReference type="EMBL" id="KAL3840255.1"/>
    </source>
</evidence>
<keyword evidence="4" id="KW-0963">Cytoplasm</keyword>
<keyword evidence="6" id="KW-0808">Transferase</keyword>
<dbReference type="Proteomes" id="UP001634393">
    <property type="component" value="Unassembled WGS sequence"/>
</dbReference>
<keyword evidence="9" id="KW-1208">Phospholipid metabolism</keyword>
<keyword evidence="15" id="KW-1185">Reference proteome</keyword>
<evidence type="ECO:0000256" key="3">
    <source>
        <dbReference type="ARBA" id="ARBA00013211"/>
    </source>
</evidence>
<reference evidence="14 15" key="1">
    <citation type="submission" date="2024-12" db="EMBL/GenBank/DDBJ databases">
        <title>The unique morphological basis and parallel evolutionary history of personate flowers in Penstemon.</title>
        <authorList>
            <person name="Depatie T.H."/>
            <person name="Wessinger C.A."/>
        </authorList>
    </citation>
    <scope>NUCLEOTIDE SEQUENCE [LARGE SCALE GENOMIC DNA]</scope>
    <source>
        <strain evidence="14">WTNN_2</strain>
        <tissue evidence="14">Leaf</tissue>
    </source>
</reference>
<evidence type="ECO:0000313" key="15">
    <source>
        <dbReference type="Proteomes" id="UP001634393"/>
    </source>
</evidence>
<dbReference type="InterPro" id="IPR000073">
    <property type="entry name" value="AB_hydrolase_1"/>
</dbReference>
<comment type="caution">
    <text evidence="14">The sequence shown here is derived from an EMBL/GenBank/DDBJ whole genome shotgun (WGS) entry which is preliminary data.</text>
</comment>
<keyword evidence="8" id="KW-0594">Phospholipid biosynthesis</keyword>
<evidence type="ECO:0000256" key="11">
    <source>
        <dbReference type="ARBA" id="ARBA00038097"/>
    </source>
</evidence>
<organism evidence="14 15">
    <name type="scientific">Penstemon smallii</name>
    <dbReference type="NCBI Taxonomy" id="265156"/>
    <lineage>
        <taxon>Eukaryota</taxon>
        <taxon>Viridiplantae</taxon>
        <taxon>Streptophyta</taxon>
        <taxon>Embryophyta</taxon>
        <taxon>Tracheophyta</taxon>
        <taxon>Spermatophyta</taxon>
        <taxon>Magnoliopsida</taxon>
        <taxon>eudicotyledons</taxon>
        <taxon>Gunneridae</taxon>
        <taxon>Pentapetalae</taxon>
        <taxon>asterids</taxon>
        <taxon>lamiids</taxon>
        <taxon>Lamiales</taxon>
        <taxon>Plantaginaceae</taxon>
        <taxon>Cheloneae</taxon>
        <taxon>Penstemon</taxon>
    </lineage>
</organism>
<feature type="domain" description="AB hydrolase-1" evidence="13">
    <location>
        <begin position="97"/>
        <end position="362"/>
    </location>
</feature>
<evidence type="ECO:0000259" key="13">
    <source>
        <dbReference type="Pfam" id="PF00561"/>
    </source>
</evidence>
<dbReference type="EMBL" id="JBJXBP010000003">
    <property type="protein sequence ID" value="KAL3840255.1"/>
    <property type="molecule type" value="Genomic_DNA"/>
</dbReference>
<dbReference type="Pfam" id="PF00561">
    <property type="entry name" value="Abhydrolase_1"/>
    <property type="match status" value="1"/>
</dbReference>
<dbReference type="InterPro" id="IPR029058">
    <property type="entry name" value="AB_hydrolase_fold"/>
</dbReference>
<keyword evidence="7" id="KW-0443">Lipid metabolism</keyword>
<protein>
    <recommendedName>
        <fullName evidence="3">1-acylglycerol-3-phosphate O-acyltransferase</fullName>
        <ecNumber evidence="3">2.3.1.51</ecNumber>
    </recommendedName>
    <alternativeName>
        <fullName evidence="12">Lipid droplet-binding protein CGI-58 homolog</fullName>
    </alternativeName>
</protein>
<evidence type="ECO:0000256" key="7">
    <source>
        <dbReference type="ARBA" id="ARBA00023098"/>
    </source>
</evidence>
<dbReference type="PANTHER" id="PTHR42886:SF29">
    <property type="entry name" value="PUMMELIG, ISOFORM A"/>
    <property type="match status" value="1"/>
</dbReference>
<dbReference type="PRINTS" id="PR00412">
    <property type="entry name" value="EPOXHYDRLASE"/>
</dbReference>
<dbReference type="GO" id="GO:0008654">
    <property type="term" value="P:phospholipid biosynthetic process"/>
    <property type="evidence" value="ECO:0007669"/>
    <property type="project" value="UniProtKB-KW"/>
</dbReference>
<evidence type="ECO:0000256" key="10">
    <source>
        <dbReference type="ARBA" id="ARBA00023315"/>
    </source>
</evidence>
<dbReference type="SUPFAM" id="SSF53474">
    <property type="entry name" value="alpha/beta-Hydrolases"/>
    <property type="match status" value="1"/>
</dbReference>
<dbReference type="PANTHER" id="PTHR42886">
    <property type="entry name" value="RE40534P-RELATED"/>
    <property type="match status" value="1"/>
</dbReference>
<evidence type="ECO:0000256" key="9">
    <source>
        <dbReference type="ARBA" id="ARBA00023264"/>
    </source>
</evidence>
<dbReference type="FunFam" id="3.40.50.1820:FF:000124">
    <property type="entry name" value="Probable 1-acylglycerol-3-phosphate O-acyltransferase"/>
    <property type="match status" value="1"/>
</dbReference>
<dbReference type="GO" id="GO:0005737">
    <property type="term" value="C:cytoplasm"/>
    <property type="evidence" value="ECO:0007669"/>
    <property type="project" value="UniProtKB-SubCell"/>
</dbReference>
<dbReference type="Gene3D" id="3.40.50.1820">
    <property type="entry name" value="alpha/beta hydrolase"/>
    <property type="match status" value="1"/>
</dbReference>
<evidence type="ECO:0000256" key="4">
    <source>
        <dbReference type="ARBA" id="ARBA00022490"/>
    </source>
</evidence>
<evidence type="ECO:0000256" key="12">
    <source>
        <dbReference type="ARBA" id="ARBA00075419"/>
    </source>
</evidence>
<dbReference type="InterPro" id="IPR000639">
    <property type="entry name" value="Epox_hydrolase-like"/>
</dbReference>
<dbReference type="PRINTS" id="PR00111">
    <property type="entry name" value="ABHYDROLASE"/>
</dbReference>
<accession>A0ABD3TTY9</accession>
<dbReference type="EC" id="2.3.1.51" evidence="3"/>
<sequence>MRISLRRVAEEISSSGAAAASKKRSLWPSVLRWIPSSTDHIIAAEKRLLSLVKTPYKQEQVNIGSGPPGSKIRWFRSESNEARLINTVTFDSKEESPTLVMVHGYGASQGFFFRNFDALAKHFKVIAIDQLGWGGSSRPDFTCKSTQETEDWFIDSFEEWRKAKNLSNFILLGHSFGGYVAAKYALKHPEHIQHLILVGPAGFTSETENKSEWLTRLRATWKGAILYHLWESNFTPQKIIRGLGPWGPDLVSKYTSSRFGNPSNGDVLTKDESRLLTDYVYHTLAAKASGELCMKYIFSFGAFARMPLLHCAPEWKVPTTFIYGSQDWMNYQGAQEARKNMKVPCEIIRVPQAGHFVFIDNPSAFHSAVYYACHKFFSLDQNSQNSSSLSKGLQSV</sequence>
<comment type="similarity">
    <text evidence="11">Belongs to the peptidase S33 family. ABHD4/ABHD5 subfamily.</text>
</comment>
<keyword evidence="10" id="KW-0012">Acyltransferase</keyword>
<evidence type="ECO:0000256" key="8">
    <source>
        <dbReference type="ARBA" id="ARBA00023209"/>
    </source>
</evidence>